<dbReference type="AlphaFoldDB" id="A0A8C8ZDX8"/>
<dbReference type="PANTHER" id="PTHR25952">
    <property type="entry name" value="ENDO/EXONUCLEASE/PHOSPHATASE DOMAIN-CONTAINING PROTEIN"/>
    <property type="match status" value="1"/>
</dbReference>
<evidence type="ECO:0000256" key="1">
    <source>
        <dbReference type="SAM" id="MobiDB-lite"/>
    </source>
</evidence>
<dbReference type="Ensembl" id="ENSPSMT00000016390.1">
    <property type="protein sequence ID" value="ENSPSMP00000014102.1"/>
    <property type="gene ID" value="ENSPSMG00000010111.1"/>
</dbReference>
<name>A0A8C8ZDX8_PROSS</name>
<proteinExistence type="predicted"/>
<reference evidence="2" key="1">
    <citation type="submission" date="2025-08" db="UniProtKB">
        <authorList>
            <consortium name="Ensembl"/>
        </authorList>
    </citation>
    <scope>IDENTIFICATION</scope>
</reference>
<feature type="compositionally biased region" description="Basic and acidic residues" evidence="1">
    <location>
        <begin position="9"/>
        <end position="23"/>
    </location>
</feature>
<dbReference type="Proteomes" id="UP000694414">
    <property type="component" value="Unplaced"/>
</dbReference>
<keyword evidence="3" id="KW-1185">Reference proteome</keyword>
<organism evidence="2 3">
    <name type="scientific">Prolemur simus</name>
    <name type="common">Greater bamboo lemur</name>
    <name type="synonym">Hapalemur simus</name>
    <dbReference type="NCBI Taxonomy" id="1328070"/>
    <lineage>
        <taxon>Eukaryota</taxon>
        <taxon>Metazoa</taxon>
        <taxon>Chordata</taxon>
        <taxon>Craniata</taxon>
        <taxon>Vertebrata</taxon>
        <taxon>Euteleostomi</taxon>
        <taxon>Mammalia</taxon>
        <taxon>Eutheria</taxon>
        <taxon>Euarchontoglires</taxon>
        <taxon>Primates</taxon>
        <taxon>Strepsirrhini</taxon>
        <taxon>Lemuriformes</taxon>
        <taxon>Lemuridae</taxon>
        <taxon>Prolemur</taxon>
    </lineage>
</organism>
<dbReference type="PANTHER" id="PTHR25952:SF255">
    <property type="entry name" value="LINE-1 RETROTRANSPOSABLE ELEMENT ORF2 PROTEIN"/>
    <property type="match status" value="1"/>
</dbReference>
<evidence type="ECO:0000313" key="2">
    <source>
        <dbReference type="Ensembl" id="ENSPSMP00000014102.1"/>
    </source>
</evidence>
<dbReference type="GeneTree" id="ENSGT01150000286916"/>
<feature type="region of interest" description="Disordered" evidence="1">
    <location>
        <begin position="1"/>
        <end position="30"/>
    </location>
</feature>
<accession>A0A8C8ZDX8</accession>
<reference evidence="2" key="2">
    <citation type="submission" date="2025-09" db="UniProtKB">
        <authorList>
            <consortium name="Ensembl"/>
        </authorList>
    </citation>
    <scope>IDENTIFICATION</scope>
</reference>
<evidence type="ECO:0000313" key="3">
    <source>
        <dbReference type="Proteomes" id="UP000694414"/>
    </source>
</evidence>
<dbReference type="InterPro" id="IPR053179">
    <property type="entry name" value="LINE-1_ORF2_RT/EN"/>
</dbReference>
<sequence length="236" mass="28122">MPRRKKKVKEAFESQNLEKKDTETTSSVSVKRKRRLEDAFIVISDSDGEEPKEENGLQKTKTKQSNRAKCLAKRKIARMFSFLLRMDFYRENYETLRKEIAEHVNRWKTIPWSWIRRINIVKMSILPKVIYKCNAIPIKLSTSLFTDIEKIILCFVWNQRRPRLAKAILSNKNKMGGIDLPDFKLYYKAVVIKTAWYWHKSRVTEQWNRTENPNIKPSSYSHLIFHKADKNILWGK</sequence>
<protein>
    <submittedName>
        <fullName evidence="2">Uncharacterized protein</fullName>
    </submittedName>
</protein>